<organism evidence="1 2">
    <name type="scientific">Kitasatospora cinereorecta</name>
    <dbReference type="NCBI Taxonomy" id="285560"/>
    <lineage>
        <taxon>Bacteria</taxon>
        <taxon>Bacillati</taxon>
        <taxon>Actinomycetota</taxon>
        <taxon>Actinomycetes</taxon>
        <taxon>Kitasatosporales</taxon>
        <taxon>Streptomycetaceae</taxon>
        <taxon>Kitasatospora</taxon>
    </lineage>
</organism>
<proteinExistence type="predicted"/>
<evidence type="ECO:0000313" key="1">
    <source>
        <dbReference type="EMBL" id="MFC5643127.1"/>
    </source>
</evidence>
<sequence length="85" mass="8899">MTGRAVPADLYAALQACFPHGGLPGWLTAAGPRCGTGVAPIPVDGADRARELTDLVALALWELLQDPGDDPFTKLFITACARHLS</sequence>
<gene>
    <name evidence="1" type="ORF">ACFPZF_17395</name>
</gene>
<name>A0ABW0VE84_9ACTN</name>
<comment type="caution">
    <text evidence="1">The sequence shown here is derived from an EMBL/GenBank/DDBJ whole genome shotgun (WGS) entry which is preliminary data.</text>
</comment>
<evidence type="ECO:0000313" key="2">
    <source>
        <dbReference type="Proteomes" id="UP001596066"/>
    </source>
</evidence>
<dbReference type="EMBL" id="JBHSOC010000027">
    <property type="protein sequence ID" value="MFC5643127.1"/>
    <property type="molecule type" value="Genomic_DNA"/>
</dbReference>
<accession>A0ABW0VE84</accession>
<dbReference type="RefSeq" id="WP_380198470.1">
    <property type="nucleotide sequence ID" value="NZ_JBHSOC010000027.1"/>
</dbReference>
<keyword evidence="2" id="KW-1185">Reference proteome</keyword>
<protein>
    <submittedName>
        <fullName evidence="1">Uncharacterized protein</fullName>
    </submittedName>
</protein>
<dbReference type="Proteomes" id="UP001596066">
    <property type="component" value="Unassembled WGS sequence"/>
</dbReference>
<reference evidence="2" key="1">
    <citation type="journal article" date="2019" name="Int. J. Syst. Evol. Microbiol.">
        <title>The Global Catalogue of Microorganisms (GCM) 10K type strain sequencing project: providing services to taxonomists for standard genome sequencing and annotation.</title>
        <authorList>
            <consortium name="The Broad Institute Genomics Platform"/>
            <consortium name="The Broad Institute Genome Sequencing Center for Infectious Disease"/>
            <person name="Wu L."/>
            <person name="Ma J."/>
        </authorList>
    </citation>
    <scope>NUCLEOTIDE SEQUENCE [LARGE SCALE GENOMIC DNA]</scope>
    <source>
        <strain evidence="2">CGMCC 4.1622</strain>
    </source>
</reference>